<evidence type="ECO:0000313" key="30">
    <source>
        <dbReference type="Proteomes" id="UP000006852"/>
    </source>
</evidence>
<keyword evidence="18" id="KW-0560">Oxidoreductase</keyword>
<dbReference type="Gene3D" id="3.40.50.720">
    <property type="entry name" value="NAD(P)-binding Rossmann-like Domain"/>
    <property type="match status" value="1"/>
</dbReference>
<dbReference type="Gene3D" id="3.40.1160.10">
    <property type="entry name" value="Acetylglutamate kinase-like"/>
    <property type="match status" value="1"/>
</dbReference>
<evidence type="ECO:0000256" key="21">
    <source>
        <dbReference type="ARBA" id="ARBA00023154"/>
    </source>
</evidence>
<dbReference type="KEGG" id="tsu:Tresu_0383"/>
<dbReference type="Gene3D" id="3.30.360.10">
    <property type="entry name" value="Dihydrodipicolinate Reductase, domain 2"/>
    <property type="match status" value="1"/>
</dbReference>
<evidence type="ECO:0000256" key="18">
    <source>
        <dbReference type="ARBA" id="ARBA00023002"/>
    </source>
</evidence>
<reference evidence="30" key="2">
    <citation type="submission" date="2011-04" db="EMBL/GenBank/DDBJ databases">
        <title>The complete genome of chromosome of Treponema succinifaciens DSM 2489.</title>
        <authorList>
            <person name="Lucas S."/>
            <person name="Copeland A."/>
            <person name="Lapidus A."/>
            <person name="Bruce D."/>
            <person name="Goodwin L."/>
            <person name="Pitluck S."/>
            <person name="Peters L."/>
            <person name="Kyrpides N."/>
            <person name="Mavromatis K."/>
            <person name="Ivanova N."/>
            <person name="Ovchinnikova G."/>
            <person name="Teshima H."/>
            <person name="Detter J.C."/>
            <person name="Tapia R."/>
            <person name="Han C."/>
            <person name="Land M."/>
            <person name="Hauser L."/>
            <person name="Markowitz V."/>
            <person name="Cheng J.-F."/>
            <person name="Hugenholtz P."/>
            <person name="Woyke T."/>
            <person name="Wu D."/>
            <person name="Gronow S."/>
            <person name="Wellnitz S."/>
            <person name="Brambilla E."/>
            <person name="Klenk H.-P."/>
            <person name="Eisen J.A."/>
        </authorList>
    </citation>
    <scope>NUCLEOTIDE SEQUENCE [LARGE SCALE GENOMIC DNA]</scope>
    <source>
        <strain evidence="30">ATCC 33096 / DSM 2489 / 6091</strain>
    </source>
</reference>
<dbReference type="InterPro" id="IPR011147">
    <property type="entry name" value="Bifunc_Aspkin/hSer_DH"/>
</dbReference>
<dbReference type="SUPFAM" id="SSF53633">
    <property type="entry name" value="Carbamate kinase-like"/>
    <property type="match status" value="1"/>
</dbReference>
<dbReference type="Pfam" id="PF22468">
    <property type="entry name" value="ACT_9"/>
    <property type="match status" value="2"/>
</dbReference>
<dbReference type="InterPro" id="IPR042199">
    <property type="entry name" value="AsparK_Bifunc_asparK/hSer_DH"/>
</dbReference>
<dbReference type="SUPFAM" id="SSF55021">
    <property type="entry name" value="ACT-like"/>
    <property type="match status" value="2"/>
</dbReference>
<accession>F2NX01</accession>
<dbReference type="FunFam" id="3.30.360.10:FF:000006">
    <property type="entry name" value="Bifunctional aspartokinase/homoserine dehydrogenase"/>
    <property type="match status" value="1"/>
</dbReference>
<protein>
    <submittedName>
        <fullName evidence="29">Aspartate kinase</fullName>
    </submittedName>
</protein>
<evidence type="ECO:0000256" key="19">
    <source>
        <dbReference type="ARBA" id="ARBA00023027"/>
    </source>
</evidence>
<dbReference type="Pfam" id="PF00742">
    <property type="entry name" value="Homoserine_dh"/>
    <property type="match status" value="1"/>
</dbReference>
<keyword evidence="13" id="KW-0479">Metal-binding</keyword>
<comment type="catalytic activity">
    <reaction evidence="25">
        <text>L-aspartate + ATP = 4-phospho-L-aspartate + ADP</text>
        <dbReference type="Rhea" id="RHEA:23776"/>
        <dbReference type="ChEBI" id="CHEBI:29991"/>
        <dbReference type="ChEBI" id="CHEBI:30616"/>
        <dbReference type="ChEBI" id="CHEBI:57535"/>
        <dbReference type="ChEBI" id="CHEBI:456216"/>
        <dbReference type="EC" id="2.7.2.4"/>
    </reaction>
    <physiologicalReaction direction="left-to-right" evidence="25">
        <dbReference type="Rhea" id="RHEA:23777"/>
    </physiologicalReaction>
</comment>
<comment type="pathway">
    <text evidence="4">Amino-acid biosynthesis; L-threonine biosynthesis; L-threonine from L-aspartate: step 3/5.</text>
</comment>
<proteinExistence type="inferred from homology"/>
<dbReference type="GO" id="GO:0009089">
    <property type="term" value="P:lysine biosynthetic process via diaminopimelate"/>
    <property type="evidence" value="ECO:0007669"/>
    <property type="project" value="UniProtKB-UniPathway"/>
</dbReference>
<dbReference type="PANTHER" id="PTHR43070:SF3">
    <property type="entry name" value="HOMOSERINE DEHYDROGENASE"/>
    <property type="match status" value="1"/>
</dbReference>
<evidence type="ECO:0000256" key="16">
    <source>
        <dbReference type="ARBA" id="ARBA00022840"/>
    </source>
</evidence>
<dbReference type="InterPro" id="IPR001048">
    <property type="entry name" value="Asp/Glu/Uridylate_kinase"/>
</dbReference>
<dbReference type="InterPro" id="IPR005106">
    <property type="entry name" value="Asp/hSer_DH_NAD-bd"/>
</dbReference>
<dbReference type="PROSITE" id="PS51671">
    <property type="entry name" value="ACT"/>
    <property type="match status" value="1"/>
</dbReference>
<dbReference type="SUPFAM" id="SSF51735">
    <property type="entry name" value="NAD(P)-binding Rossmann-fold domains"/>
    <property type="match status" value="1"/>
</dbReference>
<dbReference type="OrthoDB" id="9799110at2"/>
<dbReference type="UniPathway" id="UPA00051">
    <property type="reaction ID" value="UER00462"/>
</dbReference>
<comment type="subunit">
    <text evidence="9">Homotetramer.</text>
</comment>
<dbReference type="Pfam" id="PF03447">
    <property type="entry name" value="NAD_binding_3"/>
    <property type="match status" value="1"/>
</dbReference>
<dbReference type="InterPro" id="IPR049638">
    <property type="entry name" value="AK-HD"/>
</dbReference>
<keyword evidence="22" id="KW-0486">Methionine biosynthesis</keyword>
<dbReference type="eggNOG" id="COG0460">
    <property type="taxonomic scope" value="Bacteria"/>
</dbReference>
<comment type="function">
    <text evidence="24">Bifunctional aspartate kinase and homoserine dehydrogenase that catalyzes the first and the third steps toward the synthesis of lysine, methionine and threonine from aspartate.</text>
</comment>
<dbReference type="InterPro" id="IPR054352">
    <property type="entry name" value="ACT_Aspartokinase"/>
</dbReference>
<comment type="similarity">
    <text evidence="7">In the C-terminal section; belongs to the homoserine dehydrogenase family.</text>
</comment>
<evidence type="ECO:0000256" key="8">
    <source>
        <dbReference type="ARBA" id="ARBA00010046"/>
    </source>
</evidence>
<evidence type="ECO:0000256" key="4">
    <source>
        <dbReference type="ARBA" id="ARBA00005056"/>
    </source>
</evidence>
<evidence type="ECO:0000256" key="7">
    <source>
        <dbReference type="ARBA" id="ARBA00007952"/>
    </source>
</evidence>
<dbReference type="FunFam" id="3.30.2130.10:FF:000001">
    <property type="entry name" value="Bifunctional aspartokinase/homoserine dehydrogenase"/>
    <property type="match status" value="1"/>
</dbReference>
<keyword evidence="23" id="KW-0511">Multifunctional enzyme</keyword>
<dbReference type="GO" id="GO:0046872">
    <property type="term" value="F:metal ion binding"/>
    <property type="evidence" value="ECO:0007669"/>
    <property type="project" value="UniProtKB-KW"/>
</dbReference>
<dbReference type="InterPro" id="IPR001341">
    <property type="entry name" value="Asp_kinase"/>
</dbReference>
<dbReference type="AlphaFoldDB" id="F2NX01"/>
<sequence>MLTLKFGGTSMGSARRILDSVEIMIGRAKSDRISVVVSAVAGISNKLQTAIDGCASGGTAESFVSELRRIHADICAEIKSALPEFSTESVNAKIEPLFSELEKLLAGLTVFGECPDTVHCRIMGMGELICAPIVEAVLLAKKQSVLLLDSRKFIYTTGDQKEGEPDYAHCADAFADYRDGSAPLAQILLFPGFICSWISGTGAKPVMGLLGRNGSDFSAAIVGSCLGSSKVEFWTDVDGIYTADPRVVKDAVLVDDMTYEEAMELSFFGSKVLHPKTLAPLAAKGIEAWSLNSHNPSARGTRIGKGPFENSAKKGPVCGISCLKDCAMISVSGSGMKGRKGMAARIFSAVSNAGISILLITQSSSEYTISFCVRKAFANEVQDVLKSEFSLEISTKLINPIKVQADCAIVSIIGDGMKEKRGVAGTFFDSLASRDVNILAIAQGSSERSISAVIKAEDGDMAVRVVHQFFFNTVQSIQVFAFGAGTIGGTMLDQIGEQQKMLLEQGIDIRVMAIANIDGMIFNAEGISLGDWRDQVKKNGTKTNLDEIINFVKETKPINPIFVDCTASYDLPERYLDIFKAGMSIATPNKRANSMSMDFYKKLRDTANEMHVRFLYETNVGAGLPIIDTLQNLFKSGDKLTGFNGIMSGSLSYIFGKLDEGKKFSEAVLEAKQLRYTEPDPRDDLKGTDVARKALIIARESGMNIELEDIEMRSIFPQGFSLEGSVEEFLAKLPELDSYFEEKMASLRKDKKVLRMGASIKDGKVSVGMLEVGPEDPLFGVRGGENAFVFHTARYTPIPLTVRGYGAGAGVTAAGVFGDILRTVSWNSHS</sequence>
<comment type="catalytic activity">
    <reaction evidence="26">
        <text>L-homoserine + NADP(+) = L-aspartate 4-semialdehyde + NADPH + H(+)</text>
        <dbReference type="Rhea" id="RHEA:15761"/>
        <dbReference type="ChEBI" id="CHEBI:15378"/>
        <dbReference type="ChEBI" id="CHEBI:57476"/>
        <dbReference type="ChEBI" id="CHEBI:57783"/>
        <dbReference type="ChEBI" id="CHEBI:58349"/>
        <dbReference type="ChEBI" id="CHEBI:537519"/>
        <dbReference type="EC" id="1.1.1.3"/>
    </reaction>
    <physiologicalReaction direction="right-to-left" evidence="26">
        <dbReference type="Rhea" id="RHEA:15763"/>
    </physiologicalReaction>
</comment>
<dbReference type="Gene3D" id="3.30.2130.10">
    <property type="entry name" value="VC0802-like"/>
    <property type="match status" value="1"/>
</dbReference>
<evidence type="ECO:0000256" key="13">
    <source>
        <dbReference type="ARBA" id="ARBA00022723"/>
    </source>
</evidence>
<evidence type="ECO:0000256" key="3">
    <source>
        <dbReference type="ARBA" id="ARBA00004986"/>
    </source>
</evidence>
<keyword evidence="21" id="KW-0457">Lysine biosynthesis</keyword>
<keyword evidence="11" id="KW-0808">Transferase</keyword>
<dbReference type="GO" id="GO:0004072">
    <property type="term" value="F:aspartate kinase activity"/>
    <property type="evidence" value="ECO:0007669"/>
    <property type="project" value="UniProtKB-EC"/>
</dbReference>
<keyword evidence="12" id="KW-0791">Threonine biosynthesis</keyword>
<comment type="pathway">
    <text evidence="3">Amino-acid biosynthesis; L-methionine biosynthesis via de novo pathway; L-homoserine from L-aspartate: step 1/3.</text>
</comment>
<keyword evidence="14" id="KW-0547">Nucleotide-binding</keyword>
<evidence type="ECO:0000256" key="25">
    <source>
        <dbReference type="ARBA" id="ARBA00048561"/>
    </source>
</evidence>
<evidence type="ECO:0000259" key="28">
    <source>
        <dbReference type="PROSITE" id="PS51671"/>
    </source>
</evidence>
<evidence type="ECO:0000256" key="9">
    <source>
        <dbReference type="ARBA" id="ARBA00011881"/>
    </source>
</evidence>
<dbReference type="Gene3D" id="1.20.120.1320">
    <property type="entry name" value="Aspartokinase, catalytic domain"/>
    <property type="match status" value="1"/>
</dbReference>
<dbReference type="NCBIfam" id="TIGR00657">
    <property type="entry name" value="asp_kinases"/>
    <property type="match status" value="1"/>
</dbReference>
<dbReference type="PIRSF" id="PIRSF000727">
    <property type="entry name" value="ThrA"/>
    <property type="match status" value="1"/>
</dbReference>
<evidence type="ECO:0000313" key="29">
    <source>
        <dbReference type="EMBL" id="AEB13336.1"/>
    </source>
</evidence>
<dbReference type="GeneID" id="302997598"/>
<dbReference type="Pfam" id="PF00696">
    <property type="entry name" value="AA_kinase"/>
    <property type="match status" value="1"/>
</dbReference>
<dbReference type="UniPathway" id="UPA00050">
    <property type="reaction ID" value="UER00063"/>
</dbReference>
<dbReference type="Proteomes" id="UP000006852">
    <property type="component" value="Chromosome"/>
</dbReference>
<evidence type="ECO:0000256" key="5">
    <source>
        <dbReference type="ARBA" id="ARBA00005062"/>
    </source>
</evidence>
<evidence type="ECO:0000256" key="17">
    <source>
        <dbReference type="ARBA" id="ARBA00022857"/>
    </source>
</evidence>
<dbReference type="GO" id="GO:0005524">
    <property type="term" value="F:ATP binding"/>
    <property type="evidence" value="ECO:0007669"/>
    <property type="project" value="UniProtKB-KW"/>
</dbReference>
<comment type="pathway">
    <text evidence="5">Amino-acid biosynthesis; L-methionine biosynthesis via de novo pathway; L-homoserine from L-aspartate: step 3/3.</text>
</comment>
<dbReference type="InterPro" id="IPR002912">
    <property type="entry name" value="ACT_dom"/>
</dbReference>
<comment type="cofactor">
    <cofactor evidence="1">
        <name>a metal cation</name>
        <dbReference type="ChEBI" id="CHEBI:25213"/>
    </cofactor>
</comment>
<dbReference type="HOGENOM" id="CLU_009116_7_1_12"/>
<keyword evidence="20" id="KW-0915">Sodium</keyword>
<keyword evidence="15 29" id="KW-0418">Kinase</keyword>
<dbReference type="EMBL" id="CP002631">
    <property type="protein sequence ID" value="AEB13336.1"/>
    <property type="molecule type" value="Genomic_DNA"/>
</dbReference>
<dbReference type="GO" id="GO:0009088">
    <property type="term" value="P:threonine biosynthetic process"/>
    <property type="evidence" value="ECO:0007669"/>
    <property type="project" value="UniProtKB-UniPathway"/>
</dbReference>
<dbReference type="InterPro" id="IPR001342">
    <property type="entry name" value="HDH_cat"/>
</dbReference>
<name>F2NX01_TRES6</name>
<keyword evidence="16" id="KW-0067">ATP-binding</keyword>
<evidence type="ECO:0000256" key="23">
    <source>
        <dbReference type="ARBA" id="ARBA00023268"/>
    </source>
</evidence>
<dbReference type="GO" id="GO:0050661">
    <property type="term" value="F:NADP binding"/>
    <property type="evidence" value="ECO:0007669"/>
    <property type="project" value="InterPro"/>
</dbReference>
<dbReference type="InterPro" id="IPR045865">
    <property type="entry name" value="ACT-like_dom_sf"/>
</dbReference>
<keyword evidence="17" id="KW-0521">NADP</keyword>
<comment type="pathway">
    <text evidence="2">Amino-acid biosynthesis; L-lysine biosynthesis via DAP pathway; (S)-tetrahydrodipicolinate from L-aspartate: step 1/4.</text>
</comment>
<evidence type="ECO:0000256" key="27">
    <source>
        <dbReference type="ARBA" id="ARBA00049031"/>
    </source>
</evidence>
<evidence type="ECO:0000256" key="26">
    <source>
        <dbReference type="ARBA" id="ARBA00048841"/>
    </source>
</evidence>
<evidence type="ECO:0000256" key="12">
    <source>
        <dbReference type="ARBA" id="ARBA00022697"/>
    </source>
</evidence>
<organism evidence="29 30">
    <name type="scientific">Treponema succinifaciens (strain ATCC 33096 / DSM 2489 / 6091)</name>
    <dbReference type="NCBI Taxonomy" id="869209"/>
    <lineage>
        <taxon>Bacteria</taxon>
        <taxon>Pseudomonadati</taxon>
        <taxon>Spirochaetota</taxon>
        <taxon>Spirochaetia</taxon>
        <taxon>Spirochaetales</taxon>
        <taxon>Treponemataceae</taxon>
        <taxon>Treponema</taxon>
    </lineage>
</organism>
<dbReference type="InterPro" id="IPR036291">
    <property type="entry name" value="NAD(P)-bd_dom_sf"/>
</dbReference>
<dbReference type="UniPathway" id="UPA00034">
    <property type="reaction ID" value="UER00015"/>
</dbReference>
<comment type="similarity">
    <text evidence="8">In the N-terminal section; belongs to the aspartokinase family.</text>
</comment>
<evidence type="ECO:0000256" key="1">
    <source>
        <dbReference type="ARBA" id="ARBA00001920"/>
    </source>
</evidence>
<evidence type="ECO:0000256" key="15">
    <source>
        <dbReference type="ARBA" id="ARBA00022777"/>
    </source>
</evidence>
<gene>
    <name evidence="29" type="ordered locus">Tresu_0383</name>
</gene>
<comment type="pathway">
    <text evidence="6">Amino-acid biosynthesis; L-threonine biosynthesis; L-threonine from L-aspartate: step 1/5.</text>
</comment>
<evidence type="ECO:0000256" key="6">
    <source>
        <dbReference type="ARBA" id="ARBA00005139"/>
    </source>
</evidence>
<keyword evidence="10" id="KW-0028">Amino-acid biosynthesis</keyword>
<dbReference type="FunFam" id="3.40.50.720:FF:000083">
    <property type="entry name" value="Bifunctional aspartokinase/homoserine dehydrogenase"/>
    <property type="match status" value="1"/>
</dbReference>
<evidence type="ECO:0000256" key="20">
    <source>
        <dbReference type="ARBA" id="ARBA00023053"/>
    </source>
</evidence>
<keyword evidence="30" id="KW-1185">Reference proteome</keyword>
<evidence type="ECO:0000256" key="24">
    <source>
        <dbReference type="ARBA" id="ARBA00044938"/>
    </source>
</evidence>
<dbReference type="GO" id="GO:0004412">
    <property type="term" value="F:homoserine dehydrogenase activity"/>
    <property type="evidence" value="ECO:0007669"/>
    <property type="project" value="UniProtKB-EC"/>
</dbReference>
<feature type="domain" description="ACT" evidence="28">
    <location>
        <begin position="331"/>
        <end position="400"/>
    </location>
</feature>
<evidence type="ECO:0000256" key="10">
    <source>
        <dbReference type="ARBA" id="ARBA00022605"/>
    </source>
</evidence>
<evidence type="ECO:0000256" key="2">
    <source>
        <dbReference type="ARBA" id="ARBA00004766"/>
    </source>
</evidence>
<dbReference type="PANTHER" id="PTHR43070">
    <property type="match status" value="1"/>
</dbReference>
<dbReference type="STRING" id="869209.Tresu_0383"/>
<dbReference type="NCBIfam" id="NF006959">
    <property type="entry name" value="PRK09436.1"/>
    <property type="match status" value="1"/>
</dbReference>
<evidence type="ECO:0000256" key="14">
    <source>
        <dbReference type="ARBA" id="ARBA00022741"/>
    </source>
</evidence>
<dbReference type="GO" id="GO:0009086">
    <property type="term" value="P:methionine biosynthetic process"/>
    <property type="evidence" value="ECO:0007669"/>
    <property type="project" value="UniProtKB-KW"/>
</dbReference>
<dbReference type="CDD" id="cd04922">
    <property type="entry name" value="ACT_AKi-HSDH-ThrA_2"/>
    <property type="match status" value="1"/>
</dbReference>
<dbReference type="RefSeq" id="WP_013700643.1">
    <property type="nucleotide sequence ID" value="NC_015385.1"/>
</dbReference>
<dbReference type="eggNOG" id="COG0527">
    <property type="taxonomic scope" value="Bacteria"/>
</dbReference>
<reference evidence="29 30" key="1">
    <citation type="journal article" date="2011" name="Stand. Genomic Sci.">
        <title>Complete genome sequence of Treponema succinifaciens type strain (6091).</title>
        <authorList>
            <person name="Han C."/>
            <person name="Gronow S."/>
            <person name="Teshima H."/>
            <person name="Lapidus A."/>
            <person name="Nolan M."/>
            <person name="Lucas S."/>
            <person name="Hammon N."/>
            <person name="Deshpande S."/>
            <person name="Cheng J.F."/>
            <person name="Zeytun A."/>
            <person name="Tapia R."/>
            <person name="Goodwin L."/>
            <person name="Pitluck S."/>
            <person name="Liolios K."/>
            <person name="Pagani I."/>
            <person name="Ivanova N."/>
            <person name="Mavromatis K."/>
            <person name="Mikhailova N."/>
            <person name="Huntemann M."/>
            <person name="Pati A."/>
            <person name="Chen A."/>
            <person name="Palaniappan K."/>
            <person name="Land M."/>
            <person name="Hauser L."/>
            <person name="Brambilla E.M."/>
            <person name="Rohde M."/>
            <person name="Goker M."/>
            <person name="Woyke T."/>
            <person name="Bristow J."/>
            <person name="Eisen J.A."/>
            <person name="Markowitz V."/>
            <person name="Hugenholtz P."/>
            <person name="Kyrpides N.C."/>
            <person name="Klenk H.P."/>
            <person name="Detter J.C."/>
        </authorList>
    </citation>
    <scope>NUCLEOTIDE SEQUENCE [LARGE SCALE GENOMIC DNA]</scope>
    <source>
        <strain evidence="30">ATCC 33096 / DSM 2489 / 6091</strain>
    </source>
</reference>
<dbReference type="InterPro" id="IPR036393">
    <property type="entry name" value="AceGlu_kinase-like_sf"/>
</dbReference>
<dbReference type="CDD" id="cd04921">
    <property type="entry name" value="ACT_AKi-HSDH-ThrA-like_1"/>
    <property type="match status" value="1"/>
</dbReference>
<dbReference type="SUPFAM" id="SSF55347">
    <property type="entry name" value="Glyceraldehyde-3-phosphate dehydrogenase-like, C-terminal domain"/>
    <property type="match status" value="1"/>
</dbReference>
<evidence type="ECO:0000256" key="11">
    <source>
        <dbReference type="ARBA" id="ARBA00022679"/>
    </source>
</evidence>
<keyword evidence="19" id="KW-0520">NAD</keyword>
<dbReference type="GO" id="GO:0009090">
    <property type="term" value="P:homoserine biosynthetic process"/>
    <property type="evidence" value="ECO:0007669"/>
    <property type="project" value="UniProtKB-ARBA"/>
</dbReference>
<evidence type="ECO:0000256" key="22">
    <source>
        <dbReference type="ARBA" id="ARBA00023167"/>
    </source>
</evidence>
<comment type="catalytic activity">
    <reaction evidence="27">
        <text>L-homoserine + NAD(+) = L-aspartate 4-semialdehyde + NADH + H(+)</text>
        <dbReference type="Rhea" id="RHEA:15757"/>
        <dbReference type="ChEBI" id="CHEBI:15378"/>
        <dbReference type="ChEBI" id="CHEBI:57476"/>
        <dbReference type="ChEBI" id="CHEBI:57540"/>
        <dbReference type="ChEBI" id="CHEBI:57945"/>
        <dbReference type="ChEBI" id="CHEBI:537519"/>
        <dbReference type="EC" id="1.1.1.3"/>
    </reaction>
    <physiologicalReaction direction="right-to-left" evidence="27">
        <dbReference type="Rhea" id="RHEA:15759"/>
    </physiologicalReaction>
</comment>